<dbReference type="InterPro" id="IPR051534">
    <property type="entry name" value="CBASS_pafABC_assoc_protein"/>
</dbReference>
<dbReference type="InterPro" id="IPR026881">
    <property type="entry name" value="WYL_dom"/>
</dbReference>
<dbReference type="Pfam" id="PF13280">
    <property type="entry name" value="WYL"/>
    <property type="match status" value="1"/>
</dbReference>
<feature type="domain" description="WYL" evidence="1">
    <location>
        <begin position="158"/>
        <end position="223"/>
    </location>
</feature>
<name>A0ABW7H2E0_9BURK</name>
<proteinExistence type="predicted"/>
<protein>
    <submittedName>
        <fullName evidence="2">Helix-turn-helix transcriptional regulator</fullName>
    </submittedName>
</protein>
<evidence type="ECO:0000313" key="2">
    <source>
        <dbReference type="EMBL" id="MFG6468403.1"/>
    </source>
</evidence>
<dbReference type="EMBL" id="JBIGIB010000005">
    <property type="protein sequence ID" value="MFG6468403.1"/>
    <property type="molecule type" value="Genomic_DNA"/>
</dbReference>
<organism evidence="2 3">
    <name type="scientific">Pelomonas baiyunensis</name>
    <dbReference type="NCBI Taxonomy" id="3299026"/>
    <lineage>
        <taxon>Bacteria</taxon>
        <taxon>Pseudomonadati</taxon>
        <taxon>Pseudomonadota</taxon>
        <taxon>Betaproteobacteria</taxon>
        <taxon>Burkholderiales</taxon>
        <taxon>Sphaerotilaceae</taxon>
        <taxon>Roseateles</taxon>
    </lineage>
</organism>
<accession>A0ABW7H2E0</accession>
<reference evidence="2 3" key="1">
    <citation type="submission" date="2024-08" db="EMBL/GenBank/DDBJ databases">
        <authorList>
            <person name="Lu H."/>
        </authorList>
    </citation>
    <scope>NUCLEOTIDE SEQUENCE [LARGE SCALE GENOMIC DNA]</scope>
    <source>
        <strain evidence="2 3">BYS87W</strain>
    </source>
</reference>
<dbReference type="PANTHER" id="PTHR34580">
    <property type="match status" value="1"/>
</dbReference>
<comment type="caution">
    <text evidence="2">The sequence shown here is derived from an EMBL/GenBank/DDBJ whole genome shotgun (WGS) entry which is preliminary data.</text>
</comment>
<dbReference type="PANTHER" id="PTHR34580:SF1">
    <property type="entry name" value="PROTEIN PAFC"/>
    <property type="match status" value="1"/>
</dbReference>
<gene>
    <name evidence="2" type="ORF">ACG01O_17400</name>
</gene>
<evidence type="ECO:0000313" key="3">
    <source>
        <dbReference type="Proteomes" id="UP001606303"/>
    </source>
</evidence>
<dbReference type="PROSITE" id="PS52050">
    <property type="entry name" value="WYL"/>
    <property type="match status" value="1"/>
</dbReference>
<dbReference type="Proteomes" id="UP001606303">
    <property type="component" value="Unassembled WGS sequence"/>
</dbReference>
<dbReference type="RefSeq" id="WP_394386558.1">
    <property type="nucleotide sequence ID" value="NZ_JBIGIB010000005.1"/>
</dbReference>
<evidence type="ECO:0000259" key="1">
    <source>
        <dbReference type="Pfam" id="PF13280"/>
    </source>
</evidence>
<sequence>MSKRPDNLETVLLALELLRRIPRRGQISAPELHEQIEAAGLKRDLRTIQRQLEVLSAHFAIDRDDSSKPFTYRWKEQSAGLSLTSLTEQESLLLLLAKRHLEALLPARLMKSMDGFFRQANSRLLDPTQRKLERQWLDKVRIVSVTQPLLPPPIEEGVFEQVSEALYANRWLNVHYRNAAGKDTIADVMPLGLVQQGPRVYLVCRFSGHKQERSLALHRMKSALASSQTFDRPTEFDLARYDADGQFGFGDGKRIRLHFNITRDAGQHLLESALSADQKVQMRDDHMRVSATVIESAQLTWWLQSFGSDVWGVRRNRVTSP</sequence>
<keyword evidence="3" id="KW-1185">Reference proteome</keyword>